<dbReference type="InterPro" id="IPR006664">
    <property type="entry name" value="OMP_bac"/>
</dbReference>
<protein>
    <submittedName>
        <fullName evidence="8">OmpA family protein</fullName>
    </submittedName>
</protein>
<dbReference type="PANTHER" id="PTHR30329:SF21">
    <property type="entry name" value="LIPOPROTEIN YIAD-RELATED"/>
    <property type="match status" value="1"/>
</dbReference>
<comment type="caution">
    <text evidence="8">The sequence shown here is derived from an EMBL/GenBank/DDBJ whole genome shotgun (WGS) entry which is preliminary data.</text>
</comment>
<evidence type="ECO:0000256" key="3">
    <source>
        <dbReference type="ARBA" id="ARBA00023136"/>
    </source>
</evidence>
<evidence type="ECO:0000313" key="8">
    <source>
        <dbReference type="EMBL" id="KAA9041162.1"/>
    </source>
</evidence>
<gene>
    <name evidence="8" type="ORF">FW778_03750</name>
</gene>
<dbReference type="Pfam" id="PF02412">
    <property type="entry name" value="TSP_3"/>
    <property type="match status" value="3"/>
</dbReference>
<dbReference type="InterPro" id="IPR003367">
    <property type="entry name" value="Thrombospondin_3-like_rpt"/>
</dbReference>
<dbReference type="GO" id="GO:0009279">
    <property type="term" value="C:cell outer membrane"/>
    <property type="evidence" value="ECO:0007669"/>
    <property type="project" value="UniProtKB-SubCell"/>
</dbReference>
<dbReference type="GO" id="GO:0005509">
    <property type="term" value="F:calcium ion binding"/>
    <property type="evidence" value="ECO:0007669"/>
    <property type="project" value="InterPro"/>
</dbReference>
<dbReference type="InterPro" id="IPR028974">
    <property type="entry name" value="TSP_type-3_rpt"/>
</dbReference>
<evidence type="ECO:0000256" key="6">
    <source>
        <dbReference type="SAM" id="SignalP"/>
    </source>
</evidence>
<dbReference type="InterPro" id="IPR050330">
    <property type="entry name" value="Bact_OuterMem_StrucFunc"/>
</dbReference>
<name>A0A5J5INT7_9BACT</name>
<keyword evidence="2 6" id="KW-0732">Signal</keyword>
<evidence type="ECO:0000259" key="7">
    <source>
        <dbReference type="PROSITE" id="PS51123"/>
    </source>
</evidence>
<feature type="chain" id="PRO_5023867067" evidence="6">
    <location>
        <begin position="20"/>
        <end position="442"/>
    </location>
</feature>
<dbReference type="CDD" id="cd07185">
    <property type="entry name" value="OmpA_C-like"/>
    <property type="match status" value="1"/>
</dbReference>
<dbReference type="InterPro" id="IPR006665">
    <property type="entry name" value="OmpA-like"/>
</dbReference>
<keyword evidence="4" id="KW-0998">Cell outer membrane</keyword>
<evidence type="ECO:0000256" key="4">
    <source>
        <dbReference type="ARBA" id="ARBA00023237"/>
    </source>
</evidence>
<dbReference type="EMBL" id="VYQF01000001">
    <property type="protein sequence ID" value="KAA9041162.1"/>
    <property type="molecule type" value="Genomic_DNA"/>
</dbReference>
<evidence type="ECO:0000256" key="1">
    <source>
        <dbReference type="ARBA" id="ARBA00004442"/>
    </source>
</evidence>
<dbReference type="SUPFAM" id="SSF103088">
    <property type="entry name" value="OmpA-like"/>
    <property type="match status" value="1"/>
</dbReference>
<dbReference type="Proteomes" id="UP000326903">
    <property type="component" value="Unassembled WGS sequence"/>
</dbReference>
<dbReference type="GO" id="GO:0007155">
    <property type="term" value="P:cell adhesion"/>
    <property type="evidence" value="ECO:0007669"/>
    <property type="project" value="InterPro"/>
</dbReference>
<reference evidence="8 9" key="1">
    <citation type="submission" date="2019-09" db="EMBL/GenBank/DDBJ databases">
        <title>Draft genome sequence of Ginsengibacter sp. BR5-29.</title>
        <authorList>
            <person name="Im W.-T."/>
        </authorList>
    </citation>
    <scope>NUCLEOTIDE SEQUENCE [LARGE SCALE GENOMIC DNA]</scope>
    <source>
        <strain evidence="8 9">BR5-29</strain>
    </source>
</reference>
<comment type="subcellular location">
    <subcellularLocation>
        <location evidence="1">Cell outer membrane</location>
    </subcellularLocation>
</comment>
<dbReference type="Gene3D" id="3.30.1330.60">
    <property type="entry name" value="OmpA-like domain"/>
    <property type="match status" value="1"/>
</dbReference>
<keyword evidence="9" id="KW-1185">Reference proteome</keyword>
<dbReference type="RefSeq" id="WP_150413251.1">
    <property type="nucleotide sequence ID" value="NZ_VYQF01000001.1"/>
</dbReference>
<dbReference type="PRINTS" id="PR01021">
    <property type="entry name" value="OMPADOMAIN"/>
</dbReference>
<evidence type="ECO:0000313" key="9">
    <source>
        <dbReference type="Proteomes" id="UP000326903"/>
    </source>
</evidence>
<proteinExistence type="predicted"/>
<dbReference type="Gene3D" id="4.10.1080.10">
    <property type="entry name" value="TSP type-3 repeat"/>
    <property type="match status" value="1"/>
</dbReference>
<organism evidence="8 9">
    <name type="scientific">Ginsengibacter hankyongi</name>
    <dbReference type="NCBI Taxonomy" id="2607284"/>
    <lineage>
        <taxon>Bacteria</taxon>
        <taxon>Pseudomonadati</taxon>
        <taxon>Bacteroidota</taxon>
        <taxon>Chitinophagia</taxon>
        <taxon>Chitinophagales</taxon>
        <taxon>Chitinophagaceae</taxon>
        <taxon>Ginsengibacter</taxon>
    </lineage>
</organism>
<evidence type="ECO:0000256" key="5">
    <source>
        <dbReference type="PROSITE-ProRule" id="PRU00473"/>
    </source>
</evidence>
<keyword evidence="3 5" id="KW-0472">Membrane</keyword>
<dbReference type="PROSITE" id="PS51123">
    <property type="entry name" value="OMPA_2"/>
    <property type="match status" value="1"/>
</dbReference>
<sequence>MKKIQFLFICIFCFATAFAQQETTHKKQALGISFFLNDFKTAANIRTNGLVSVLKDKSFFKPSIMNPGIAVDYFSGISKHVDFIATLGGSFLDYPIDNVPAFNANNFLLETTANLNLKLLTDKYWVVPFIDLGVGASNYQKYFSAFTPVGIGLQVNFLDEAYLILNSQYRIPVTENASYHFYHSITIAGNIASNKVIVPKAVEVPVVVDRDGDGIVDSLDACPDQAGTTALQGCPDKDGDGIADKDDKCPDVAGTAKYNGCPIPDTDKDGINDEEDKCPTVAGVARYQGCPVPDKDNDGVNDEEDKCPNEAGPASNFGCPVIDVVVVEKVNKAAKNIFFATGSSKLLAKSYKSLKDVAQILKDNPSYKIDVDGYTDITGSADKNQTLSENRANSVKQYLIANGVDESRITATGHGINDPIADNKTAAGRSKNRRVEMKLRNY</sequence>
<feature type="domain" description="OmpA-like" evidence="7">
    <location>
        <begin position="326"/>
        <end position="442"/>
    </location>
</feature>
<accession>A0A5J5INT7</accession>
<dbReference type="AlphaFoldDB" id="A0A5J5INT7"/>
<dbReference type="InterPro" id="IPR036737">
    <property type="entry name" value="OmpA-like_sf"/>
</dbReference>
<feature type="signal peptide" evidence="6">
    <location>
        <begin position="1"/>
        <end position="19"/>
    </location>
</feature>
<evidence type="ECO:0000256" key="2">
    <source>
        <dbReference type="ARBA" id="ARBA00022729"/>
    </source>
</evidence>
<dbReference type="PANTHER" id="PTHR30329">
    <property type="entry name" value="STATOR ELEMENT OF FLAGELLAR MOTOR COMPLEX"/>
    <property type="match status" value="1"/>
</dbReference>
<dbReference type="SUPFAM" id="SSF103647">
    <property type="entry name" value="TSP type-3 repeat"/>
    <property type="match status" value="1"/>
</dbReference>
<dbReference type="Pfam" id="PF00691">
    <property type="entry name" value="OmpA"/>
    <property type="match status" value="1"/>
</dbReference>